<dbReference type="InterPro" id="IPR003038">
    <property type="entry name" value="DAD/Ost2"/>
</dbReference>
<gene>
    <name evidence="12" type="primary">DAD1</name>
</gene>
<comment type="similarity">
    <text evidence="4 11">Belongs to the DAD/OST2 family.</text>
</comment>
<feature type="transmembrane region" description="Helical" evidence="11">
    <location>
        <begin position="51"/>
        <end position="71"/>
    </location>
</feature>
<evidence type="ECO:0000313" key="12">
    <source>
        <dbReference type="EMBL" id="AOT82156.1"/>
    </source>
</evidence>
<proteinExistence type="evidence at transcript level"/>
<evidence type="ECO:0000256" key="6">
    <source>
        <dbReference type="ARBA" id="ARBA00022692"/>
    </source>
</evidence>
<keyword evidence="8 11" id="KW-0256">Endoplasmic reticulum</keyword>
<dbReference type="Pfam" id="PF02109">
    <property type="entry name" value="DAD"/>
    <property type="match status" value="1"/>
</dbReference>
<feature type="transmembrane region" description="Helical" evidence="11">
    <location>
        <begin position="24"/>
        <end position="45"/>
    </location>
</feature>
<evidence type="ECO:0000256" key="3">
    <source>
        <dbReference type="ARBA" id="ARBA00004922"/>
    </source>
</evidence>
<dbReference type="GO" id="GO:0006487">
    <property type="term" value="P:protein N-linked glycosylation"/>
    <property type="evidence" value="ECO:0007669"/>
    <property type="project" value="TreeGrafter"/>
</dbReference>
<comment type="function">
    <text evidence="1 11">Subunit of the oligosaccharyl transferase (OST) complex that catalyzes the initial transfer of a defined glycan (Glc(3)Man(9)GlcNAc(2) in eukaryotes) from the lipid carrier dolichol-pyrophosphate to an asparagine residue within an Asn-X-Ser/Thr consensus motif in nascent polypeptide chains, the first step in protein N-glycosylation. N-glycosylation occurs cotranslationally and the complex associates with the Sec61 complex at the channel-forming translocon complex that mediates protein translocation across the endoplasmic reticulum (ER). All subunits are required for a maximal enzyme activity.</text>
</comment>
<dbReference type="PANTHER" id="PTHR10705:SF0">
    <property type="entry name" value="DOLICHYL-DIPHOSPHOOLIGOSACCHARIDE--PROTEIN GLYCOSYLTRANSFERASE SUBUNIT DAD1"/>
    <property type="match status" value="1"/>
</dbReference>
<evidence type="ECO:0000256" key="1">
    <source>
        <dbReference type="ARBA" id="ARBA00002791"/>
    </source>
</evidence>
<dbReference type="UniPathway" id="UPA00378"/>
<dbReference type="GO" id="GO:0008250">
    <property type="term" value="C:oligosaccharyltransferase complex"/>
    <property type="evidence" value="ECO:0007669"/>
    <property type="project" value="InterPro"/>
</dbReference>
<dbReference type="AlphaFoldDB" id="A0A1D8GSZ5"/>
<dbReference type="EMBL" id="KU746841">
    <property type="protein sequence ID" value="AOT82156.1"/>
    <property type="molecule type" value="mRNA"/>
</dbReference>
<reference evidence="12" key="1">
    <citation type="submission" date="2016-02" db="EMBL/GenBank/DDBJ databases">
        <title>ROS induction regulates the DAD1 gene expression of the microalgae Botryococcus braunii.</title>
        <authorList>
            <person name="Cornejo-Corona I."/>
            <person name="Tapa H.R."/>
            <person name="Browne D."/>
            <person name="Devarenne T.P."/>
            <person name="Lozoya-Gloria E."/>
        </authorList>
    </citation>
    <scope>NUCLEOTIDE SEQUENCE</scope>
</reference>
<keyword evidence="6 11" id="KW-0812">Transmembrane</keyword>
<feature type="transmembrane region" description="Helical" evidence="11">
    <location>
        <begin position="91"/>
        <end position="109"/>
    </location>
</feature>
<comment type="subunit">
    <text evidence="5 11">Component of the oligosaccharyltransferase (OST) complex.</text>
</comment>
<evidence type="ECO:0000256" key="8">
    <source>
        <dbReference type="ARBA" id="ARBA00022824"/>
    </source>
</evidence>
<evidence type="ECO:0000256" key="4">
    <source>
        <dbReference type="ARBA" id="ARBA00009386"/>
    </source>
</evidence>
<evidence type="ECO:0000256" key="5">
    <source>
        <dbReference type="ARBA" id="ARBA00011157"/>
    </source>
</evidence>
<dbReference type="PIRSF" id="PIRSF005588">
    <property type="entry name" value="DAD"/>
    <property type="match status" value="1"/>
</dbReference>
<keyword evidence="10 11" id="KW-0472">Membrane</keyword>
<accession>A0A1D8GSZ5</accession>
<evidence type="ECO:0000256" key="11">
    <source>
        <dbReference type="RuleBase" id="RU361136"/>
    </source>
</evidence>
<comment type="subcellular location">
    <subcellularLocation>
        <location evidence="2 11">Endoplasmic reticulum membrane</location>
        <topology evidence="2 11">Multi-pass membrane protein</topology>
    </subcellularLocation>
</comment>
<keyword evidence="7" id="KW-0053">Apoptosis</keyword>
<name>A0A1D8GSZ5_BOTBR</name>
<evidence type="ECO:0000256" key="10">
    <source>
        <dbReference type="ARBA" id="ARBA00023136"/>
    </source>
</evidence>
<sequence length="110" mass="12422">MDTLKLIATSFQSEYKKTPVHLKVLDCFLVYGVVTAAIQFLYMMLVGSFPFNSFLSGVFSSVGFFVLTVVLRMQANPANKDFKNLSPERAFADYVLCSCLLFYVAWNFMG</sequence>
<protein>
    <recommendedName>
        <fullName evidence="11">Dolichyl-diphosphooligosaccharide--protein glycosyltransferase subunit DAD1</fullName>
        <shortName evidence="11">Oligosaccharyl transferase subunit DAD1</shortName>
    </recommendedName>
</protein>
<evidence type="ECO:0000256" key="2">
    <source>
        <dbReference type="ARBA" id="ARBA00004477"/>
    </source>
</evidence>
<keyword evidence="9 11" id="KW-1133">Transmembrane helix</keyword>
<comment type="pathway">
    <text evidence="3 11">Protein modification; protein glycosylation.</text>
</comment>
<dbReference type="PANTHER" id="PTHR10705">
    <property type="entry name" value="DOLICHYL-DIPHOSPHOOLIGOSACCHARIDE--PROTEIN GLYCOSYLTRANSFERASE SUBUNIT DAD1"/>
    <property type="match status" value="1"/>
</dbReference>
<organism evidence="12">
    <name type="scientific">Botryococcus braunii</name>
    <name type="common">Green alga</name>
    <dbReference type="NCBI Taxonomy" id="38881"/>
    <lineage>
        <taxon>Eukaryota</taxon>
        <taxon>Viridiplantae</taxon>
        <taxon>Chlorophyta</taxon>
        <taxon>core chlorophytes</taxon>
        <taxon>Trebouxiophyceae</taxon>
        <taxon>Trebouxiophyceae incertae sedis</taxon>
        <taxon>Elliptochloris clade</taxon>
        <taxon>Botryococcus</taxon>
    </lineage>
</organism>
<evidence type="ECO:0000256" key="7">
    <source>
        <dbReference type="ARBA" id="ARBA00022703"/>
    </source>
</evidence>
<evidence type="ECO:0000256" key="9">
    <source>
        <dbReference type="ARBA" id="ARBA00022989"/>
    </source>
</evidence>